<accession>A0A4U0TLH2</accession>
<evidence type="ECO:0008006" key="3">
    <source>
        <dbReference type="Google" id="ProtNLM"/>
    </source>
</evidence>
<dbReference type="PANTHER" id="PTHR36847">
    <property type="entry name" value="AMIDOLIGASE ENZYME"/>
    <property type="match status" value="1"/>
</dbReference>
<dbReference type="EMBL" id="NAJL01000067">
    <property type="protein sequence ID" value="TKA22744.1"/>
    <property type="molecule type" value="Genomic_DNA"/>
</dbReference>
<dbReference type="OrthoDB" id="412402at2759"/>
<dbReference type="AlphaFoldDB" id="A0A4U0TLH2"/>
<sequence>MSGGQPPLNITFGVELEWVCVYKQECFEFPDPSTGRAGRAIEAAEEITNRLKAKGIAALDSLEAADLRTATGDPTLLYQYWKVHTDDTVGLTSEEKKEVPAKHRTDAMEISSRKLSLTGDNWQAELQKVLDTLQEIEDGGARNITNKNSALHIHVGDSTATIPLRTAKNVCQIITAFTSIFDSMAIATTADRVQTTPEAPHDAVPTYNVSPGWYHRHTPRIPSDRTGNVFDWLKTIEDFTMPSEFENVYDIPDPRFPANVRPIVTGHNGSYNFENLSKPPKGDRTSPLTGTIEFRQHEGTLDFTAIRHWIVFTTSLVSFCHDADDKTMMELLCHSVDPAYRLADLLPRLCKDASVVSYYLQRGNAGTLTETIRTNDHLLPLCRESARPRRLSKTPQRMRAAIVKRQDAGLYGLNDRANSIAVGSLSALQARLFLRYRANLQNVLNRQAARLQAGPVTDEYDN</sequence>
<evidence type="ECO:0000313" key="2">
    <source>
        <dbReference type="Proteomes" id="UP000308549"/>
    </source>
</evidence>
<reference evidence="1 2" key="1">
    <citation type="submission" date="2017-03" db="EMBL/GenBank/DDBJ databases">
        <title>Genomes of endolithic fungi from Antarctica.</title>
        <authorList>
            <person name="Coleine C."/>
            <person name="Masonjones S."/>
            <person name="Stajich J.E."/>
        </authorList>
    </citation>
    <scope>NUCLEOTIDE SEQUENCE [LARGE SCALE GENOMIC DNA]</scope>
    <source>
        <strain evidence="1 2">CCFEE 6315</strain>
    </source>
</reference>
<name>A0A4U0TLH2_9PEZI</name>
<dbReference type="Proteomes" id="UP000308549">
    <property type="component" value="Unassembled WGS sequence"/>
</dbReference>
<evidence type="ECO:0000313" key="1">
    <source>
        <dbReference type="EMBL" id="TKA22744.1"/>
    </source>
</evidence>
<protein>
    <recommendedName>
        <fullName evidence="3">Amidoligase enzyme</fullName>
    </recommendedName>
</protein>
<dbReference type="Pfam" id="PF12224">
    <property type="entry name" value="Amidoligase_2"/>
    <property type="match status" value="1"/>
</dbReference>
<keyword evidence="2" id="KW-1185">Reference proteome</keyword>
<dbReference type="InterPro" id="IPR022025">
    <property type="entry name" value="Amidoligase_2"/>
</dbReference>
<dbReference type="PANTHER" id="PTHR36847:SF1">
    <property type="entry name" value="AMIDOLIGASE ENZYME"/>
    <property type="match status" value="1"/>
</dbReference>
<proteinExistence type="predicted"/>
<organism evidence="1 2">
    <name type="scientific">Salinomyces thailandicus</name>
    <dbReference type="NCBI Taxonomy" id="706561"/>
    <lineage>
        <taxon>Eukaryota</taxon>
        <taxon>Fungi</taxon>
        <taxon>Dikarya</taxon>
        <taxon>Ascomycota</taxon>
        <taxon>Pezizomycotina</taxon>
        <taxon>Dothideomycetes</taxon>
        <taxon>Dothideomycetidae</taxon>
        <taxon>Mycosphaerellales</taxon>
        <taxon>Teratosphaeriaceae</taxon>
        <taxon>Salinomyces</taxon>
    </lineage>
</organism>
<comment type="caution">
    <text evidence="1">The sequence shown here is derived from an EMBL/GenBank/DDBJ whole genome shotgun (WGS) entry which is preliminary data.</text>
</comment>
<gene>
    <name evidence="1" type="ORF">B0A50_08403</name>
</gene>